<dbReference type="RefSeq" id="XP_020051267.1">
    <property type="nucleotide sequence ID" value="XM_020202117.1"/>
</dbReference>
<name>A0A1L9WFQ1_ASPA1</name>
<gene>
    <name evidence="6" type="ORF">ASPACDRAFT_48375</name>
</gene>
<comment type="subcellular location">
    <subcellularLocation>
        <location evidence="1">Membrane</location>
        <topology evidence="1">Multi-pass membrane protein</topology>
    </subcellularLocation>
</comment>
<keyword evidence="4 5" id="KW-0472">Membrane</keyword>
<dbReference type="InterPro" id="IPR045863">
    <property type="entry name" value="CorA_TM1_TM2"/>
</dbReference>
<dbReference type="EMBL" id="KV878992">
    <property type="protein sequence ID" value="OJJ94927.1"/>
    <property type="molecule type" value="Genomic_DNA"/>
</dbReference>
<dbReference type="GO" id="GO:0016020">
    <property type="term" value="C:membrane"/>
    <property type="evidence" value="ECO:0007669"/>
    <property type="project" value="UniProtKB-SubCell"/>
</dbReference>
<keyword evidence="7" id="KW-1185">Reference proteome</keyword>
<dbReference type="InterPro" id="IPR002523">
    <property type="entry name" value="MgTranspt_CorA/ZnTranspt_ZntB"/>
</dbReference>
<dbReference type="OrthoDB" id="3231000at2759"/>
<dbReference type="VEuPathDB" id="FungiDB:ASPACDRAFT_48375"/>
<feature type="transmembrane region" description="Helical" evidence="5">
    <location>
        <begin position="459"/>
        <end position="478"/>
    </location>
</feature>
<evidence type="ECO:0000256" key="5">
    <source>
        <dbReference type="SAM" id="Phobius"/>
    </source>
</evidence>
<evidence type="ECO:0000313" key="7">
    <source>
        <dbReference type="Proteomes" id="UP000184546"/>
    </source>
</evidence>
<keyword evidence="2 5" id="KW-0812">Transmembrane</keyword>
<dbReference type="STRING" id="690307.A0A1L9WFQ1"/>
<evidence type="ECO:0000256" key="3">
    <source>
        <dbReference type="ARBA" id="ARBA00022989"/>
    </source>
</evidence>
<proteinExistence type="predicted"/>
<dbReference type="OMA" id="RRFVEHW"/>
<dbReference type="Gene3D" id="1.20.58.340">
    <property type="entry name" value="Magnesium transport protein CorA, transmembrane region"/>
    <property type="match status" value="1"/>
</dbReference>
<dbReference type="SUPFAM" id="SSF144083">
    <property type="entry name" value="Magnesium transport protein CorA, transmembrane region"/>
    <property type="match status" value="1"/>
</dbReference>
<evidence type="ECO:0000313" key="6">
    <source>
        <dbReference type="EMBL" id="OJJ94927.1"/>
    </source>
</evidence>
<organism evidence="6 7">
    <name type="scientific">Aspergillus aculeatus (strain ATCC 16872 / CBS 172.66 / WB 5094)</name>
    <dbReference type="NCBI Taxonomy" id="690307"/>
    <lineage>
        <taxon>Eukaryota</taxon>
        <taxon>Fungi</taxon>
        <taxon>Dikarya</taxon>
        <taxon>Ascomycota</taxon>
        <taxon>Pezizomycotina</taxon>
        <taxon>Eurotiomycetes</taxon>
        <taxon>Eurotiomycetidae</taxon>
        <taxon>Eurotiales</taxon>
        <taxon>Aspergillaceae</taxon>
        <taxon>Aspergillus</taxon>
        <taxon>Aspergillus subgen. Circumdati</taxon>
    </lineage>
</organism>
<dbReference type="Pfam" id="PF01544">
    <property type="entry name" value="CorA"/>
    <property type="match status" value="1"/>
</dbReference>
<dbReference type="GeneID" id="30975931"/>
<reference evidence="7" key="1">
    <citation type="journal article" date="2017" name="Genome Biol.">
        <title>Comparative genomics reveals high biological diversity and specific adaptations in the industrially and medically important fungal genus Aspergillus.</title>
        <authorList>
            <person name="de Vries R.P."/>
            <person name="Riley R."/>
            <person name="Wiebenga A."/>
            <person name="Aguilar-Osorio G."/>
            <person name="Amillis S."/>
            <person name="Uchima C.A."/>
            <person name="Anderluh G."/>
            <person name="Asadollahi M."/>
            <person name="Askin M."/>
            <person name="Barry K."/>
            <person name="Battaglia E."/>
            <person name="Bayram O."/>
            <person name="Benocci T."/>
            <person name="Braus-Stromeyer S.A."/>
            <person name="Caldana C."/>
            <person name="Canovas D."/>
            <person name="Cerqueira G.C."/>
            <person name="Chen F."/>
            <person name="Chen W."/>
            <person name="Choi C."/>
            <person name="Clum A."/>
            <person name="Dos Santos R.A."/>
            <person name="Damasio A.R."/>
            <person name="Diallinas G."/>
            <person name="Emri T."/>
            <person name="Fekete E."/>
            <person name="Flipphi M."/>
            <person name="Freyberg S."/>
            <person name="Gallo A."/>
            <person name="Gournas C."/>
            <person name="Habgood R."/>
            <person name="Hainaut M."/>
            <person name="Harispe M.L."/>
            <person name="Henrissat B."/>
            <person name="Hilden K.S."/>
            <person name="Hope R."/>
            <person name="Hossain A."/>
            <person name="Karabika E."/>
            <person name="Karaffa L."/>
            <person name="Karanyi Z."/>
            <person name="Krasevec N."/>
            <person name="Kuo A."/>
            <person name="Kusch H."/>
            <person name="LaButti K."/>
            <person name="Lagendijk E.L."/>
            <person name="Lapidus A."/>
            <person name="Levasseur A."/>
            <person name="Lindquist E."/>
            <person name="Lipzen A."/>
            <person name="Logrieco A.F."/>
            <person name="MacCabe A."/>
            <person name="Maekelae M.R."/>
            <person name="Malavazi I."/>
            <person name="Melin P."/>
            <person name="Meyer V."/>
            <person name="Mielnichuk N."/>
            <person name="Miskei M."/>
            <person name="Molnar A.P."/>
            <person name="Mule G."/>
            <person name="Ngan C.Y."/>
            <person name="Orejas M."/>
            <person name="Orosz E."/>
            <person name="Ouedraogo J.P."/>
            <person name="Overkamp K.M."/>
            <person name="Park H.-S."/>
            <person name="Perrone G."/>
            <person name="Piumi F."/>
            <person name="Punt P.J."/>
            <person name="Ram A.F."/>
            <person name="Ramon A."/>
            <person name="Rauscher S."/>
            <person name="Record E."/>
            <person name="Riano-Pachon D.M."/>
            <person name="Robert V."/>
            <person name="Roehrig J."/>
            <person name="Ruller R."/>
            <person name="Salamov A."/>
            <person name="Salih N.S."/>
            <person name="Samson R.A."/>
            <person name="Sandor E."/>
            <person name="Sanguinetti M."/>
            <person name="Schuetze T."/>
            <person name="Sepcic K."/>
            <person name="Shelest E."/>
            <person name="Sherlock G."/>
            <person name="Sophianopoulou V."/>
            <person name="Squina F.M."/>
            <person name="Sun H."/>
            <person name="Susca A."/>
            <person name="Todd R.B."/>
            <person name="Tsang A."/>
            <person name="Unkles S.E."/>
            <person name="van de Wiele N."/>
            <person name="van Rossen-Uffink D."/>
            <person name="Oliveira J.V."/>
            <person name="Vesth T.C."/>
            <person name="Visser J."/>
            <person name="Yu J.-H."/>
            <person name="Zhou M."/>
            <person name="Andersen M.R."/>
            <person name="Archer D.B."/>
            <person name="Baker S.E."/>
            <person name="Benoit I."/>
            <person name="Brakhage A.A."/>
            <person name="Braus G.H."/>
            <person name="Fischer R."/>
            <person name="Frisvad J.C."/>
            <person name="Goldman G.H."/>
            <person name="Houbraken J."/>
            <person name="Oakley B."/>
            <person name="Pocsi I."/>
            <person name="Scazzocchio C."/>
            <person name="Seiboth B."/>
            <person name="vanKuyk P.A."/>
            <person name="Wortman J."/>
            <person name="Dyer P.S."/>
            <person name="Grigoriev I.V."/>
        </authorList>
    </citation>
    <scope>NUCLEOTIDE SEQUENCE [LARGE SCALE GENOMIC DNA]</scope>
    <source>
        <strain evidence="7">ATCC 16872 / CBS 172.66 / WB 5094</strain>
    </source>
</reference>
<dbReference type="AlphaFoldDB" id="A0A1L9WFQ1"/>
<evidence type="ECO:0000256" key="4">
    <source>
        <dbReference type="ARBA" id="ARBA00023136"/>
    </source>
</evidence>
<dbReference type="GO" id="GO:0046873">
    <property type="term" value="F:metal ion transmembrane transporter activity"/>
    <property type="evidence" value="ECO:0007669"/>
    <property type="project" value="InterPro"/>
</dbReference>
<dbReference type="Proteomes" id="UP000184546">
    <property type="component" value="Unassembled WGS sequence"/>
</dbReference>
<evidence type="ECO:0000256" key="1">
    <source>
        <dbReference type="ARBA" id="ARBA00004141"/>
    </source>
</evidence>
<sequence>MDSTASSYSGYVTYMAARNPSMGVLSNFLLRPPPAFFRSTVSYIKIISERVVADAGPPNQLTCTDLVQKVSELGATSGLVAVIENLRPEDVETLGSAWDIDPFFFCGHIASSYQLVEEGPPPPLMALPPSRIVSQEYFNLHYQKVLDLGDESILAHLPYKLGLPANIPRIVRRLPGLSGRAIGLVRSCCSVLKKRMPDGKWICLILVDPTIADFVAQKPRTDTPFEDVRVRIPQAPRRINVEDFCDLPTYSTFRSSGSAKADPRDPNMREDLLRLLQVPPPDWNADDPDILSLVYYPVKIVVAEWMLYGLVMGRYVKFYEYSLQAARPWASQFEQADVLELHRWRRRSQQSLHKIRMMRRFVEHWGERHPPSPPRTWHHMLVGDFRHLEEQIELHARAFEILNPINTALVQLLDSRKSISQAEDVKRLSLVALVFIPLSYVTGIFSMADRYAPGSERFWVYWATAVPIAVVVLCFTFLTGRIPELVRWVHGWREVAFKAR</sequence>
<keyword evidence="3 5" id="KW-1133">Transmembrane helix</keyword>
<accession>A0A1L9WFQ1</accession>
<protein>
    <submittedName>
        <fullName evidence="6">Uncharacterized protein</fullName>
    </submittedName>
</protein>
<feature type="transmembrane region" description="Helical" evidence="5">
    <location>
        <begin position="428"/>
        <end position="447"/>
    </location>
</feature>
<evidence type="ECO:0000256" key="2">
    <source>
        <dbReference type="ARBA" id="ARBA00022692"/>
    </source>
</evidence>